<feature type="compositionally biased region" description="Basic residues" evidence="2">
    <location>
        <begin position="87"/>
        <end position="98"/>
    </location>
</feature>
<dbReference type="CDD" id="cd00067">
    <property type="entry name" value="GAL4"/>
    <property type="match status" value="1"/>
</dbReference>
<dbReference type="GO" id="GO:0000981">
    <property type="term" value="F:DNA-binding transcription factor activity, RNA polymerase II-specific"/>
    <property type="evidence" value="ECO:0007669"/>
    <property type="project" value="InterPro"/>
</dbReference>
<evidence type="ECO:0000259" key="3">
    <source>
        <dbReference type="PROSITE" id="PS50048"/>
    </source>
</evidence>
<accession>A0A1W5CVZ7</accession>
<reference evidence="5" key="1">
    <citation type="submission" date="2017-03" db="EMBL/GenBank/DDBJ databases">
        <authorList>
            <person name="Sharma R."/>
            <person name="Thines M."/>
        </authorList>
    </citation>
    <scope>NUCLEOTIDE SEQUENCE [LARGE SCALE GENOMIC DNA]</scope>
</reference>
<dbReference type="GO" id="GO:0003677">
    <property type="term" value="F:DNA binding"/>
    <property type="evidence" value="ECO:0007669"/>
    <property type="project" value="UniProtKB-KW"/>
</dbReference>
<feature type="region of interest" description="Disordered" evidence="2">
    <location>
        <begin position="1"/>
        <end position="40"/>
    </location>
</feature>
<dbReference type="EMBL" id="FWEW01000486">
    <property type="protein sequence ID" value="SLM35038.1"/>
    <property type="molecule type" value="Genomic_DNA"/>
</dbReference>
<sequence>MDIKETRSKSENMSRTSSATETYRLSDHQAPTESKLPAPLTSTRKLRESCDACHVAKVKCIKQKSADCARCFSFGISCAYSPSARTGKPRGAKDRRNRMATVDDPNFPNGRRSLTCAETPAIQAPLHRNEVPPANAPHHHFAPTYEDTDPLALDPWGSGVTNAICQFLAEERQMNLFPSSLSTSTNSSPNSLPFAQPDFAQLAAAAAAAQQPYFPVDRNLRASTLSPTASHFSESMKHLDDSVMMNRMSTSPPERETCDCFASNLKSLETLRRYSDPYSSQNATPFDVALFISKQAITHCTEMLSCTYCTRTTSGDSNSTPMLIFAGLMNDILNSYSAACTAHFDLETTGSSPDSHSSSSSQLTLGTYLVDGEDGRHLKLEILMIELRKVERLWMQFKDVCAQVRVGDGRKSLLEALVCYLGQTLRDTVDRLEARRGHNGNSSNGRR</sequence>
<organism evidence="4 5">
    <name type="scientific">Lasallia pustulata</name>
    <dbReference type="NCBI Taxonomy" id="136370"/>
    <lineage>
        <taxon>Eukaryota</taxon>
        <taxon>Fungi</taxon>
        <taxon>Dikarya</taxon>
        <taxon>Ascomycota</taxon>
        <taxon>Pezizomycotina</taxon>
        <taxon>Lecanoromycetes</taxon>
        <taxon>OSLEUM clade</taxon>
        <taxon>Umbilicariomycetidae</taxon>
        <taxon>Umbilicariales</taxon>
        <taxon>Umbilicariaceae</taxon>
        <taxon>Lasallia</taxon>
    </lineage>
</organism>
<evidence type="ECO:0000313" key="4">
    <source>
        <dbReference type="EMBL" id="SLM35038.1"/>
    </source>
</evidence>
<dbReference type="AlphaFoldDB" id="A0A1W5CVZ7"/>
<dbReference type="PROSITE" id="PS00463">
    <property type="entry name" value="ZN2_CY6_FUNGAL_1"/>
    <property type="match status" value="1"/>
</dbReference>
<name>A0A1W5CVZ7_9LECA</name>
<dbReference type="GO" id="GO:0008270">
    <property type="term" value="F:zinc ion binding"/>
    <property type="evidence" value="ECO:0007669"/>
    <property type="project" value="InterPro"/>
</dbReference>
<feature type="compositionally biased region" description="Basic and acidic residues" evidence="2">
    <location>
        <begin position="1"/>
        <end position="12"/>
    </location>
</feature>
<keyword evidence="5" id="KW-1185">Reference proteome</keyword>
<feature type="domain" description="Zn(2)-C6 fungal-type" evidence="3">
    <location>
        <begin position="49"/>
        <end position="80"/>
    </location>
</feature>
<proteinExistence type="predicted"/>
<evidence type="ECO:0000313" key="5">
    <source>
        <dbReference type="Proteomes" id="UP000192927"/>
    </source>
</evidence>
<keyword evidence="1" id="KW-0539">Nucleus</keyword>
<keyword evidence="4" id="KW-0238">DNA-binding</keyword>
<evidence type="ECO:0000256" key="2">
    <source>
        <dbReference type="SAM" id="MobiDB-lite"/>
    </source>
</evidence>
<dbReference type="SMART" id="SM00066">
    <property type="entry name" value="GAL4"/>
    <property type="match status" value="1"/>
</dbReference>
<dbReference type="Gene3D" id="4.10.240.10">
    <property type="entry name" value="Zn(2)-C6 fungal-type DNA-binding domain"/>
    <property type="match status" value="1"/>
</dbReference>
<dbReference type="InterPro" id="IPR036864">
    <property type="entry name" value="Zn2-C6_fun-type_DNA-bd_sf"/>
</dbReference>
<dbReference type="Proteomes" id="UP000192927">
    <property type="component" value="Unassembled WGS sequence"/>
</dbReference>
<feature type="compositionally biased region" description="Polar residues" evidence="2">
    <location>
        <begin position="13"/>
        <end position="23"/>
    </location>
</feature>
<dbReference type="SUPFAM" id="SSF57701">
    <property type="entry name" value="Zn2/Cys6 DNA-binding domain"/>
    <property type="match status" value="1"/>
</dbReference>
<feature type="region of interest" description="Disordered" evidence="2">
    <location>
        <begin position="82"/>
        <end position="113"/>
    </location>
</feature>
<protein>
    <submittedName>
        <fullName evidence="4">Zn(2)-C6 fungal-type DNA-binding domain</fullName>
    </submittedName>
</protein>
<dbReference type="InterPro" id="IPR001138">
    <property type="entry name" value="Zn2Cys6_DnaBD"/>
</dbReference>
<dbReference type="Pfam" id="PF00172">
    <property type="entry name" value="Zn_clus"/>
    <property type="match status" value="1"/>
</dbReference>
<dbReference type="PROSITE" id="PS50048">
    <property type="entry name" value="ZN2_CY6_FUNGAL_2"/>
    <property type="match status" value="1"/>
</dbReference>
<evidence type="ECO:0000256" key="1">
    <source>
        <dbReference type="ARBA" id="ARBA00023242"/>
    </source>
</evidence>